<sequence length="130" mass="13744">MISSVQGTLLTDDDAKYLLAAIDSMVAALGRHGQAPSPRLAATTDRLRKTVAAASDSRSIASEHARNAGGEWFSDDDSPYAITSPSEAAKILGITPNGVRDLARRGALPARRSGGRWFISAAAVMERARH</sequence>
<organism evidence="3 4">
    <name type="scientific">Williamsia marianensis</name>
    <dbReference type="NCBI Taxonomy" id="85044"/>
    <lineage>
        <taxon>Bacteria</taxon>
        <taxon>Bacillati</taxon>
        <taxon>Actinomycetota</taxon>
        <taxon>Actinomycetes</taxon>
        <taxon>Mycobacteriales</taxon>
        <taxon>Nocardiaceae</taxon>
        <taxon>Williamsia</taxon>
    </lineage>
</organism>
<gene>
    <name evidence="3" type="ORF">DFJ75_1702</name>
</gene>
<dbReference type="AlphaFoldDB" id="A0A495K0W4"/>
<dbReference type="InterPro" id="IPR041657">
    <property type="entry name" value="HTH_17"/>
</dbReference>
<evidence type="ECO:0000259" key="2">
    <source>
        <dbReference type="Pfam" id="PF12728"/>
    </source>
</evidence>
<reference evidence="3 4" key="1">
    <citation type="submission" date="2018-10" db="EMBL/GenBank/DDBJ databases">
        <title>Sequencing the genomes of 1000 actinobacteria strains.</title>
        <authorList>
            <person name="Klenk H.-P."/>
        </authorList>
    </citation>
    <scope>NUCLEOTIDE SEQUENCE [LARGE SCALE GENOMIC DNA]</scope>
    <source>
        <strain evidence="3 4">DSM 44343</strain>
    </source>
</reference>
<dbReference type="Pfam" id="PF12728">
    <property type="entry name" value="HTH_17"/>
    <property type="match status" value="1"/>
</dbReference>
<proteinExistence type="predicted"/>
<evidence type="ECO:0000256" key="1">
    <source>
        <dbReference type="SAM" id="MobiDB-lite"/>
    </source>
</evidence>
<evidence type="ECO:0000313" key="3">
    <source>
        <dbReference type="EMBL" id="RKR94897.1"/>
    </source>
</evidence>
<dbReference type="EMBL" id="RBKV01000001">
    <property type="protein sequence ID" value="RKR94897.1"/>
    <property type="molecule type" value="Genomic_DNA"/>
</dbReference>
<comment type="caution">
    <text evidence="3">The sequence shown here is derived from an EMBL/GenBank/DDBJ whole genome shotgun (WGS) entry which is preliminary data.</text>
</comment>
<evidence type="ECO:0000313" key="4">
    <source>
        <dbReference type="Proteomes" id="UP000274762"/>
    </source>
</evidence>
<name>A0A495K0W4_WILMA</name>
<dbReference type="RefSeq" id="WP_062799692.1">
    <property type="nucleotide sequence ID" value="NZ_CBCRXS010000004.1"/>
</dbReference>
<protein>
    <submittedName>
        <fullName evidence="3">Excisionase family DNA binding protein</fullName>
    </submittedName>
</protein>
<accession>A0A495K0W4</accession>
<feature type="domain" description="Helix-turn-helix" evidence="2">
    <location>
        <begin position="84"/>
        <end position="127"/>
    </location>
</feature>
<dbReference type="Proteomes" id="UP000274762">
    <property type="component" value="Unassembled WGS sequence"/>
</dbReference>
<dbReference type="OrthoDB" id="4578679at2"/>
<feature type="region of interest" description="Disordered" evidence="1">
    <location>
        <begin position="52"/>
        <end position="78"/>
    </location>
</feature>